<evidence type="ECO:0000256" key="8">
    <source>
        <dbReference type="ARBA" id="ARBA00023004"/>
    </source>
</evidence>
<feature type="binding site" evidence="11">
    <location>
        <begin position="72"/>
        <end position="73"/>
    </location>
    <ligand>
        <name>FAD</name>
        <dbReference type="ChEBI" id="CHEBI:57692"/>
    </ligand>
</feature>
<gene>
    <name evidence="14" type="ORF">IAB94_01125</name>
</gene>
<dbReference type="GO" id="GO:0046872">
    <property type="term" value="F:metal ion binding"/>
    <property type="evidence" value="ECO:0007669"/>
    <property type="project" value="UniProtKB-KW"/>
</dbReference>
<evidence type="ECO:0000256" key="7">
    <source>
        <dbReference type="ARBA" id="ARBA00022982"/>
    </source>
</evidence>
<dbReference type="PROSITE" id="PS51384">
    <property type="entry name" value="FAD_FR"/>
    <property type="match status" value="1"/>
</dbReference>
<accession>A0A9D1E5G2</accession>
<dbReference type="Gene3D" id="3.40.50.80">
    <property type="entry name" value="Nucleotide-binding domain of ferredoxin-NADP reductase (FNR) module"/>
    <property type="match status" value="1"/>
</dbReference>
<feature type="binding site" evidence="12">
    <location>
        <position position="224"/>
    </location>
    <ligand>
        <name>[2Fe-2S] cluster</name>
        <dbReference type="ChEBI" id="CHEBI:190135"/>
    </ligand>
</feature>
<organism evidence="14 15">
    <name type="scientific">Candidatus Coproplasma avicola</name>
    <dbReference type="NCBI Taxonomy" id="2840744"/>
    <lineage>
        <taxon>Bacteria</taxon>
        <taxon>Bacillati</taxon>
        <taxon>Bacillota</taxon>
        <taxon>Clostridia</taxon>
        <taxon>Eubacteriales</taxon>
        <taxon>Candidatus Coproplasma</taxon>
    </lineage>
</organism>
<dbReference type="SUPFAM" id="SSF52343">
    <property type="entry name" value="Ferredoxin reductase-like, C-terminal NADP-linked domain"/>
    <property type="match status" value="1"/>
</dbReference>
<proteinExistence type="inferred from homology"/>
<protein>
    <submittedName>
        <fullName evidence="14">Dihydroorotate dehydrogenase electron transfer subunit</fullName>
    </submittedName>
</protein>
<comment type="cofactor">
    <cofactor evidence="10">
        <name>[2Fe-2S] cluster</name>
        <dbReference type="ChEBI" id="CHEBI:190135"/>
    </cofactor>
</comment>
<dbReference type="InterPro" id="IPR050353">
    <property type="entry name" value="PyrK_electron_transfer"/>
</dbReference>
<evidence type="ECO:0000256" key="2">
    <source>
        <dbReference type="ARBA" id="ARBA00022448"/>
    </source>
</evidence>
<evidence type="ECO:0000256" key="12">
    <source>
        <dbReference type="PIRSR" id="PIRSR006816-2"/>
    </source>
</evidence>
<dbReference type="GO" id="GO:0051537">
    <property type="term" value="F:2 iron, 2 sulfur cluster binding"/>
    <property type="evidence" value="ECO:0007669"/>
    <property type="project" value="UniProtKB-KW"/>
</dbReference>
<feature type="domain" description="FAD-binding FR-type" evidence="13">
    <location>
        <begin position="1"/>
        <end position="97"/>
    </location>
</feature>
<dbReference type="GO" id="GO:0050660">
    <property type="term" value="F:flavin adenine dinucleotide binding"/>
    <property type="evidence" value="ECO:0007669"/>
    <property type="project" value="InterPro"/>
</dbReference>
<dbReference type="SUPFAM" id="SSF63380">
    <property type="entry name" value="Riboflavin synthase domain-like"/>
    <property type="match status" value="1"/>
</dbReference>
<name>A0A9D1E5G2_9FIRM</name>
<keyword evidence="6 11" id="KW-0274">FAD</keyword>
<dbReference type="PIRSF" id="PIRSF006816">
    <property type="entry name" value="Cyc3_hyd_g"/>
    <property type="match status" value="1"/>
</dbReference>
<evidence type="ECO:0000259" key="13">
    <source>
        <dbReference type="PROSITE" id="PS51384"/>
    </source>
</evidence>
<dbReference type="InterPro" id="IPR017938">
    <property type="entry name" value="Riboflavin_synthase-like_b-brl"/>
</dbReference>
<evidence type="ECO:0000256" key="10">
    <source>
        <dbReference type="ARBA" id="ARBA00034078"/>
    </source>
</evidence>
<feature type="binding site" evidence="12">
    <location>
        <position position="227"/>
    </location>
    <ligand>
        <name>[2Fe-2S] cluster</name>
        <dbReference type="ChEBI" id="CHEBI:190135"/>
    </ligand>
</feature>
<dbReference type="InterPro" id="IPR039261">
    <property type="entry name" value="FNR_nucleotide-bd"/>
</dbReference>
<dbReference type="PANTHER" id="PTHR43513">
    <property type="entry name" value="DIHYDROOROTATE DEHYDROGENASE B (NAD(+)), ELECTRON TRANSFER SUBUNIT"/>
    <property type="match status" value="1"/>
</dbReference>
<dbReference type="InterPro" id="IPR019480">
    <property type="entry name" value="Dihydroorotate_DH_Fe-S-bd"/>
</dbReference>
<dbReference type="InterPro" id="IPR012165">
    <property type="entry name" value="Cyt_c3_hydrogenase_gsu"/>
</dbReference>
<dbReference type="InterPro" id="IPR017927">
    <property type="entry name" value="FAD-bd_FR_type"/>
</dbReference>
<dbReference type="GO" id="GO:0006221">
    <property type="term" value="P:pyrimidine nucleotide biosynthetic process"/>
    <property type="evidence" value="ECO:0007669"/>
    <property type="project" value="InterPro"/>
</dbReference>
<dbReference type="EMBL" id="DVHK01000025">
    <property type="protein sequence ID" value="HIR66630.1"/>
    <property type="molecule type" value="Genomic_DNA"/>
</dbReference>
<keyword evidence="7" id="KW-0249">Electron transport</keyword>
<dbReference type="Gene3D" id="2.10.240.10">
    <property type="entry name" value="Dihydroorotate dehydrogenase, electron transfer subunit"/>
    <property type="match status" value="1"/>
</dbReference>
<comment type="similarity">
    <text evidence="1">Belongs to the PyrK family.</text>
</comment>
<feature type="binding site" evidence="12">
    <location>
        <position position="219"/>
    </location>
    <ligand>
        <name>[2Fe-2S] cluster</name>
        <dbReference type="ChEBI" id="CHEBI:190135"/>
    </ligand>
</feature>
<evidence type="ECO:0000313" key="14">
    <source>
        <dbReference type="EMBL" id="HIR66630.1"/>
    </source>
</evidence>
<dbReference type="InterPro" id="IPR037117">
    <property type="entry name" value="Dihydroorotate_DH_ele_sf"/>
</dbReference>
<dbReference type="Proteomes" id="UP000823913">
    <property type="component" value="Unassembled WGS sequence"/>
</dbReference>
<dbReference type="Gene3D" id="2.40.30.10">
    <property type="entry name" value="Translation factors"/>
    <property type="match status" value="1"/>
</dbReference>
<evidence type="ECO:0000256" key="6">
    <source>
        <dbReference type="ARBA" id="ARBA00022827"/>
    </source>
</evidence>
<comment type="caution">
    <text evidence="14">The sequence shown here is derived from an EMBL/GenBank/DDBJ whole genome shotgun (WGS) entry which is preliminary data.</text>
</comment>
<keyword evidence="5 12" id="KW-0479">Metal-binding</keyword>
<dbReference type="GO" id="GO:0016491">
    <property type="term" value="F:oxidoreductase activity"/>
    <property type="evidence" value="ECO:0007669"/>
    <property type="project" value="InterPro"/>
</dbReference>
<feature type="binding site" evidence="12">
    <location>
        <position position="240"/>
    </location>
    <ligand>
        <name>[2Fe-2S] cluster</name>
        <dbReference type="ChEBI" id="CHEBI:190135"/>
    </ligand>
</feature>
<dbReference type="CDD" id="cd06218">
    <property type="entry name" value="DHOD_e_trans"/>
    <property type="match status" value="1"/>
</dbReference>
<comment type="cofactor">
    <cofactor evidence="11">
        <name>FAD</name>
        <dbReference type="ChEBI" id="CHEBI:57692"/>
    </cofactor>
    <text evidence="11">Binds 1 FAD per subunit.</text>
</comment>
<dbReference type="Pfam" id="PF10418">
    <property type="entry name" value="DHODB_Fe-S_bind"/>
    <property type="match status" value="1"/>
</dbReference>
<evidence type="ECO:0000256" key="3">
    <source>
        <dbReference type="ARBA" id="ARBA00022630"/>
    </source>
</evidence>
<keyword evidence="8 12" id="KW-0408">Iron</keyword>
<keyword evidence="2" id="KW-0813">Transport</keyword>
<evidence type="ECO:0000313" key="15">
    <source>
        <dbReference type="Proteomes" id="UP000823913"/>
    </source>
</evidence>
<evidence type="ECO:0000256" key="5">
    <source>
        <dbReference type="ARBA" id="ARBA00022723"/>
    </source>
</evidence>
<evidence type="ECO:0000256" key="9">
    <source>
        <dbReference type="ARBA" id="ARBA00023014"/>
    </source>
</evidence>
<evidence type="ECO:0000256" key="1">
    <source>
        <dbReference type="ARBA" id="ARBA00006422"/>
    </source>
</evidence>
<evidence type="ECO:0000256" key="4">
    <source>
        <dbReference type="ARBA" id="ARBA00022714"/>
    </source>
</evidence>
<keyword evidence="9 12" id="KW-0411">Iron-sulfur</keyword>
<keyword evidence="3 11" id="KW-0285">Flavoprotein</keyword>
<keyword evidence="4 12" id="KW-0001">2Fe-2S</keyword>
<sequence>MKELTAKVRKNLPIARGIYEMTLTLPEEVEVKGGQFLNVSTGNPAHLLKRPFGIMRKEGKDVTFCYQIKGEGTVCLSKAGEGALLNVTLPLGNGFDIPENAKKIAVVGGGVGIFPLLSVIESVKGKEYYSYIGFRSAEYACLTEDFGAASKQLTIVTDDGSIGQKTNAVSAFLSEYQKAKPDLIISCGPPVMLRALKTQLKERGISTPCLVSLEERMGCGIGACLVCVCKTADGGNARVCKDGPVFNINDVEL</sequence>
<reference evidence="14" key="2">
    <citation type="journal article" date="2021" name="PeerJ">
        <title>Extensive microbial diversity within the chicken gut microbiome revealed by metagenomics and culture.</title>
        <authorList>
            <person name="Gilroy R."/>
            <person name="Ravi A."/>
            <person name="Getino M."/>
            <person name="Pursley I."/>
            <person name="Horton D.L."/>
            <person name="Alikhan N.F."/>
            <person name="Baker D."/>
            <person name="Gharbi K."/>
            <person name="Hall N."/>
            <person name="Watson M."/>
            <person name="Adriaenssens E.M."/>
            <person name="Foster-Nyarko E."/>
            <person name="Jarju S."/>
            <person name="Secka A."/>
            <person name="Antonio M."/>
            <person name="Oren A."/>
            <person name="Chaudhuri R.R."/>
            <person name="La Ragione R."/>
            <person name="Hildebrand F."/>
            <person name="Pallen M.J."/>
        </authorList>
    </citation>
    <scope>NUCLEOTIDE SEQUENCE</scope>
    <source>
        <strain evidence="14">ChiW16-3235</strain>
    </source>
</reference>
<reference evidence="14" key="1">
    <citation type="submission" date="2020-10" db="EMBL/GenBank/DDBJ databases">
        <authorList>
            <person name="Gilroy R."/>
        </authorList>
    </citation>
    <scope>NUCLEOTIDE SEQUENCE</scope>
    <source>
        <strain evidence="14">ChiW16-3235</strain>
    </source>
</reference>
<comment type="cofactor">
    <cofactor evidence="12">
        <name>[2Fe-2S] cluster</name>
        <dbReference type="ChEBI" id="CHEBI:190135"/>
    </cofactor>
    <text evidence="12">Binds 1 [2Fe-2S] cluster per subunit.</text>
</comment>
<evidence type="ECO:0000256" key="11">
    <source>
        <dbReference type="PIRSR" id="PIRSR006816-1"/>
    </source>
</evidence>
<dbReference type="PANTHER" id="PTHR43513:SF3">
    <property type="entry name" value="DIHYDROOROTATE DEHYDROGENASE B (NAD(+)), ELECTRON TRANSFER SUBUNIT-RELATED"/>
    <property type="match status" value="1"/>
</dbReference>
<dbReference type="AlphaFoldDB" id="A0A9D1E5G2"/>